<keyword evidence="4" id="KW-1185">Reference proteome</keyword>
<name>A0A2K1K3V1_PHYPA</name>
<accession>A0A2K1K3V1</accession>
<dbReference type="Gramene" id="Pp3c9_19460V3.1">
    <property type="protein sequence ID" value="Pp3c9_19460V3.1"/>
    <property type="gene ID" value="Pp3c9_19460"/>
</dbReference>
<reference evidence="2 4" key="1">
    <citation type="journal article" date="2008" name="Science">
        <title>The Physcomitrella genome reveals evolutionary insights into the conquest of land by plants.</title>
        <authorList>
            <person name="Rensing S."/>
            <person name="Lang D."/>
            <person name="Zimmer A."/>
            <person name="Terry A."/>
            <person name="Salamov A."/>
            <person name="Shapiro H."/>
            <person name="Nishiyama T."/>
            <person name="Perroud P.-F."/>
            <person name="Lindquist E."/>
            <person name="Kamisugi Y."/>
            <person name="Tanahashi T."/>
            <person name="Sakakibara K."/>
            <person name="Fujita T."/>
            <person name="Oishi K."/>
            <person name="Shin-I T."/>
            <person name="Kuroki Y."/>
            <person name="Toyoda A."/>
            <person name="Suzuki Y."/>
            <person name="Hashimoto A."/>
            <person name="Yamaguchi K."/>
            <person name="Sugano A."/>
            <person name="Kohara Y."/>
            <person name="Fujiyama A."/>
            <person name="Anterola A."/>
            <person name="Aoki S."/>
            <person name="Ashton N."/>
            <person name="Barbazuk W.B."/>
            <person name="Barker E."/>
            <person name="Bennetzen J."/>
            <person name="Bezanilla M."/>
            <person name="Blankenship R."/>
            <person name="Cho S.H."/>
            <person name="Dutcher S."/>
            <person name="Estelle M."/>
            <person name="Fawcett J.A."/>
            <person name="Gundlach H."/>
            <person name="Hanada K."/>
            <person name="Heyl A."/>
            <person name="Hicks K.A."/>
            <person name="Hugh J."/>
            <person name="Lohr M."/>
            <person name="Mayer K."/>
            <person name="Melkozernov A."/>
            <person name="Murata T."/>
            <person name="Nelson D."/>
            <person name="Pils B."/>
            <person name="Prigge M."/>
            <person name="Reiss B."/>
            <person name="Renner T."/>
            <person name="Rombauts S."/>
            <person name="Rushton P."/>
            <person name="Sanderfoot A."/>
            <person name="Schween G."/>
            <person name="Shiu S.-H."/>
            <person name="Stueber K."/>
            <person name="Theodoulou F.L."/>
            <person name="Tu H."/>
            <person name="Van de Peer Y."/>
            <person name="Verrier P.J."/>
            <person name="Waters E."/>
            <person name="Wood A."/>
            <person name="Yang L."/>
            <person name="Cove D."/>
            <person name="Cuming A."/>
            <person name="Hasebe M."/>
            <person name="Lucas S."/>
            <person name="Mishler D.B."/>
            <person name="Reski R."/>
            <person name="Grigoriev I."/>
            <person name="Quatrano R.S."/>
            <person name="Boore J.L."/>
        </authorList>
    </citation>
    <scope>NUCLEOTIDE SEQUENCE [LARGE SCALE GENOMIC DNA]</scope>
    <source>
        <strain evidence="3 4">cv. Gransden 2004</strain>
    </source>
</reference>
<dbReference type="EnsemblPlants" id="Pp3c9_19460V3.1">
    <property type="protein sequence ID" value="Pp3c9_19460V3.1"/>
    <property type="gene ID" value="Pp3c9_19460"/>
</dbReference>
<gene>
    <name evidence="3" type="primary">LOC112287056</name>
    <name evidence="2" type="ORF">PHYPA_012924</name>
</gene>
<evidence type="ECO:0000313" key="4">
    <source>
        <dbReference type="Proteomes" id="UP000006727"/>
    </source>
</evidence>
<dbReference type="AlphaFoldDB" id="A0A2K1K3V1"/>
<proteinExistence type="predicted"/>
<feature type="compositionally biased region" description="Basic and acidic residues" evidence="1">
    <location>
        <begin position="121"/>
        <end position="132"/>
    </location>
</feature>
<evidence type="ECO:0000256" key="1">
    <source>
        <dbReference type="SAM" id="MobiDB-lite"/>
    </source>
</evidence>
<evidence type="ECO:0000313" key="2">
    <source>
        <dbReference type="EMBL" id="PNR48448.1"/>
    </source>
</evidence>
<dbReference type="PaxDb" id="3218-PP1S89_69V6.1"/>
<dbReference type="EMBL" id="ABEU02000009">
    <property type="protein sequence ID" value="PNR48448.1"/>
    <property type="molecule type" value="Genomic_DNA"/>
</dbReference>
<feature type="region of interest" description="Disordered" evidence="1">
    <location>
        <begin position="121"/>
        <end position="160"/>
    </location>
</feature>
<protein>
    <recommendedName>
        <fullName evidence="5">VQ domain-containing protein</fullName>
    </recommendedName>
</protein>
<dbReference type="Proteomes" id="UP000006727">
    <property type="component" value="Chromosome 9"/>
</dbReference>
<reference evidence="3" key="3">
    <citation type="submission" date="2020-12" db="UniProtKB">
        <authorList>
            <consortium name="EnsemblPlants"/>
        </authorList>
    </citation>
    <scope>IDENTIFICATION</scope>
</reference>
<dbReference type="RefSeq" id="XP_073392485.1">
    <property type="nucleotide sequence ID" value="XM_073536384.1"/>
</dbReference>
<evidence type="ECO:0008006" key="5">
    <source>
        <dbReference type="Google" id="ProtNLM"/>
    </source>
</evidence>
<evidence type="ECO:0000313" key="3">
    <source>
        <dbReference type="EnsemblPlants" id="Pp3c9_19460V3.1"/>
    </source>
</evidence>
<dbReference type="GeneID" id="112287056"/>
<organism evidence="2">
    <name type="scientific">Physcomitrium patens</name>
    <name type="common">Spreading-leaved earth moss</name>
    <name type="synonym">Physcomitrella patens</name>
    <dbReference type="NCBI Taxonomy" id="3218"/>
    <lineage>
        <taxon>Eukaryota</taxon>
        <taxon>Viridiplantae</taxon>
        <taxon>Streptophyta</taxon>
        <taxon>Embryophyta</taxon>
        <taxon>Bryophyta</taxon>
        <taxon>Bryophytina</taxon>
        <taxon>Bryopsida</taxon>
        <taxon>Funariidae</taxon>
        <taxon>Funariales</taxon>
        <taxon>Funariaceae</taxon>
        <taxon>Physcomitrium</taxon>
    </lineage>
</organism>
<feature type="compositionally biased region" description="Polar residues" evidence="1">
    <location>
        <begin position="142"/>
        <end position="160"/>
    </location>
</feature>
<reference evidence="2 4" key="2">
    <citation type="journal article" date="2018" name="Plant J.">
        <title>The Physcomitrella patens chromosome-scale assembly reveals moss genome structure and evolution.</title>
        <authorList>
            <person name="Lang D."/>
            <person name="Ullrich K.K."/>
            <person name="Murat F."/>
            <person name="Fuchs J."/>
            <person name="Jenkins J."/>
            <person name="Haas F.B."/>
            <person name="Piednoel M."/>
            <person name="Gundlach H."/>
            <person name="Van Bel M."/>
            <person name="Meyberg R."/>
            <person name="Vives C."/>
            <person name="Morata J."/>
            <person name="Symeonidi A."/>
            <person name="Hiss M."/>
            <person name="Muchero W."/>
            <person name="Kamisugi Y."/>
            <person name="Saleh O."/>
            <person name="Blanc G."/>
            <person name="Decker E.L."/>
            <person name="van Gessel N."/>
            <person name="Grimwood J."/>
            <person name="Hayes R.D."/>
            <person name="Graham S.W."/>
            <person name="Gunter L.E."/>
            <person name="McDaniel S.F."/>
            <person name="Hoernstein S.N.W."/>
            <person name="Larsson A."/>
            <person name="Li F.W."/>
            <person name="Perroud P.F."/>
            <person name="Phillips J."/>
            <person name="Ranjan P."/>
            <person name="Rokshar D.S."/>
            <person name="Rothfels C.J."/>
            <person name="Schneider L."/>
            <person name="Shu S."/>
            <person name="Stevenson D.W."/>
            <person name="Thummler F."/>
            <person name="Tillich M."/>
            <person name="Villarreal Aguilar J.C."/>
            <person name="Widiez T."/>
            <person name="Wong G.K."/>
            <person name="Wymore A."/>
            <person name="Zhang Y."/>
            <person name="Zimmer A.D."/>
            <person name="Quatrano R.S."/>
            <person name="Mayer K.F.X."/>
            <person name="Goodstein D."/>
            <person name="Casacuberta J.M."/>
            <person name="Vandepoele K."/>
            <person name="Reski R."/>
            <person name="Cuming A.C."/>
            <person name="Tuskan G.A."/>
            <person name="Maumus F."/>
            <person name="Salse J."/>
            <person name="Schmutz J."/>
            <person name="Rensing S.A."/>
        </authorList>
    </citation>
    <scope>NUCLEOTIDE SEQUENCE [LARGE SCALE GENOMIC DNA]</scope>
    <source>
        <strain evidence="3 4">cv. Gransden 2004</strain>
    </source>
</reference>
<sequence>MQDSQHNCFLQNFSIIATLLGNFMTQNLHNLEFFWKRVSSASISHPPIYCRHAVRDTMVYGKMEAFKHSQPAEVIAKKKRKRPSKKIPTTVFDSTSDDFINLVQKLTGSPDERAAAQESEKLRAKCKTETPMDKSLTAVASRPSSSLTHAQNDTLNPLTSHHTSSDLYYQLYLRCSNMTGSGDQVDSGFPPYCNYNPTLHSSAQYKPSVDHFQGAALSNGLNLKEWSESSGKEHLNGDLYRDHDNRSKETWDALCPSSSSTLQEKDPSLFSHRSDQMNHPFYDC</sequence>